<dbReference type="PANTHER" id="PTHR13857:SF45">
    <property type="entry name" value="DNA DC-DU-EDITING ENZYME APOBEC-3F"/>
    <property type="match status" value="1"/>
</dbReference>
<dbReference type="OMA" id="GAHATMK"/>
<reference evidence="18" key="2">
    <citation type="submission" date="2025-09" db="UniProtKB">
        <authorList>
            <consortium name="Ensembl"/>
        </authorList>
    </citation>
    <scope>IDENTIFICATION</scope>
</reference>
<keyword evidence="11" id="KW-0391">Immunity</keyword>
<dbReference type="CDD" id="cd01283">
    <property type="entry name" value="cytidine_deaminase"/>
    <property type="match status" value="1"/>
</dbReference>
<dbReference type="GO" id="GO:0016554">
    <property type="term" value="P:cytidine to uridine editing"/>
    <property type="evidence" value="ECO:0007669"/>
    <property type="project" value="TreeGrafter"/>
</dbReference>
<dbReference type="Ensembl" id="ENSCANT00000036001.1">
    <property type="protein sequence ID" value="ENSCANP00000013089.1"/>
    <property type="gene ID" value="ENSCANG00000029968.1"/>
</dbReference>
<dbReference type="GO" id="GO:0010526">
    <property type="term" value="P:transposable element silencing"/>
    <property type="evidence" value="ECO:0007669"/>
    <property type="project" value="UniProtKB-UniRule"/>
</dbReference>
<evidence type="ECO:0000256" key="10">
    <source>
        <dbReference type="ARBA" id="ARBA00022833"/>
    </source>
</evidence>
<dbReference type="Proteomes" id="UP000233080">
    <property type="component" value="Unassembled WGS sequence"/>
</dbReference>
<dbReference type="GO" id="GO:0000932">
    <property type="term" value="C:P-body"/>
    <property type="evidence" value="ECO:0007669"/>
    <property type="project" value="UniProtKB-SubCell"/>
</dbReference>
<dbReference type="FunFam" id="3.40.140.10:FF:000029">
    <property type="entry name" value="DNA dC-&gt;dU-editing enzyme APOBEC-3G"/>
    <property type="match status" value="1"/>
</dbReference>
<keyword evidence="9" id="KW-0378">Hydrolase</keyword>
<evidence type="ECO:0000256" key="3">
    <source>
        <dbReference type="ARBA" id="ARBA00006576"/>
    </source>
</evidence>
<dbReference type="Pfam" id="PF18782">
    <property type="entry name" value="NAD2"/>
    <property type="match status" value="2"/>
</dbReference>
<keyword evidence="5" id="KW-0963">Cytoplasm</keyword>
<dbReference type="GO" id="GO:0051607">
    <property type="term" value="P:defense response to virus"/>
    <property type="evidence" value="ECO:0007669"/>
    <property type="project" value="UniProtKB-UniRule"/>
</dbReference>
<dbReference type="GO" id="GO:0045087">
    <property type="term" value="P:innate immune response"/>
    <property type="evidence" value="ECO:0007669"/>
    <property type="project" value="UniProtKB-UniRule"/>
</dbReference>
<keyword evidence="10" id="KW-0862">Zinc</keyword>
<name>A0A2K5I8Y1_COLAP</name>
<dbReference type="GO" id="GO:0045869">
    <property type="term" value="P:negative regulation of single stranded viral RNA replication via double stranded DNA intermediate"/>
    <property type="evidence" value="ECO:0007669"/>
    <property type="project" value="TreeGrafter"/>
</dbReference>
<evidence type="ECO:0000256" key="15">
    <source>
        <dbReference type="ARBA" id="ARBA00049114"/>
    </source>
</evidence>
<evidence type="ECO:0000256" key="6">
    <source>
        <dbReference type="ARBA" id="ARBA00022588"/>
    </source>
</evidence>
<evidence type="ECO:0000256" key="11">
    <source>
        <dbReference type="ARBA" id="ARBA00022859"/>
    </source>
</evidence>
<dbReference type="GO" id="GO:0003723">
    <property type="term" value="F:RNA binding"/>
    <property type="evidence" value="ECO:0007669"/>
    <property type="project" value="TreeGrafter"/>
</dbReference>
<organism evidence="18 19">
    <name type="scientific">Colobus angolensis palliatus</name>
    <name type="common">Peters' Angolan colobus</name>
    <dbReference type="NCBI Taxonomy" id="336983"/>
    <lineage>
        <taxon>Eukaryota</taxon>
        <taxon>Metazoa</taxon>
        <taxon>Chordata</taxon>
        <taxon>Craniata</taxon>
        <taxon>Vertebrata</taxon>
        <taxon>Euteleostomi</taxon>
        <taxon>Mammalia</taxon>
        <taxon>Eutheria</taxon>
        <taxon>Euarchontoglires</taxon>
        <taxon>Primates</taxon>
        <taxon>Haplorrhini</taxon>
        <taxon>Catarrhini</taxon>
        <taxon>Cercopithecidae</taxon>
        <taxon>Colobinae</taxon>
        <taxon>Colobus</taxon>
    </lineage>
</organism>
<evidence type="ECO:0000256" key="1">
    <source>
        <dbReference type="ARBA" id="ARBA00001947"/>
    </source>
</evidence>
<dbReference type="SUPFAM" id="SSF53927">
    <property type="entry name" value="Cytidine deaminase-like"/>
    <property type="match status" value="1"/>
</dbReference>
<dbReference type="STRING" id="336983.ENSCANP00000013089"/>
<dbReference type="PANTHER" id="PTHR13857">
    <property type="entry name" value="MRNA EDITING ENZYME"/>
    <property type="match status" value="1"/>
</dbReference>
<dbReference type="Gene3D" id="3.40.140.10">
    <property type="entry name" value="Cytidine Deaminase, domain 2"/>
    <property type="match status" value="2"/>
</dbReference>
<dbReference type="InterPro" id="IPR050610">
    <property type="entry name" value="APOBEC_Cyt_Deaminase"/>
</dbReference>
<keyword evidence="7" id="KW-0479">Metal-binding</keyword>
<protein>
    <recommendedName>
        <fullName evidence="4">DNA dC-&gt;dU-editing enzyme APOBEC-3G</fullName>
        <ecNumber evidence="13">3.5.4.38</ecNumber>
    </recommendedName>
    <alternativeName>
        <fullName evidence="14">Deoxycytidine deaminase</fullName>
    </alternativeName>
</protein>
<keyword evidence="8" id="KW-0677">Repeat</keyword>
<evidence type="ECO:0000256" key="9">
    <source>
        <dbReference type="ARBA" id="ARBA00022801"/>
    </source>
</evidence>
<evidence type="ECO:0000256" key="7">
    <source>
        <dbReference type="ARBA" id="ARBA00022723"/>
    </source>
</evidence>
<comment type="similarity">
    <text evidence="3">Belongs to the cytidine and deoxycytidylate deaminase family.</text>
</comment>
<keyword evidence="12" id="KW-0051">Antiviral defense</keyword>
<evidence type="ECO:0000256" key="14">
    <source>
        <dbReference type="ARBA" id="ARBA00032972"/>
    </source>
</evidence>
<dbReference type="GO" id="GO:0008270">
    <property type="term" value="F:zinc ion binding"/>
    <property type="evidence" value="ECO:0007669"/>
    <property type="project" value="UniProtKB-UniRule"/>
</dbReference>
<evidence type="ECO:0000256" key="13">
    <source>
        <dbReference type="ARBA" id="ARBA00029489"/>
    </source>
</evidence>
<comment type="cofactor">
    <cofactor evidence="1">
        <name>Zn(2+)</name>
        <dbReference type="ChEBI" id="CHEBI:29105"/>
    </cofactor>
</comment>
<comment type="catalytic activity">
    <reaction evidence="15">
        <text>a 2'-deoxycytidine in single-stranded DNA + H2O + H(+) = a 2'-deoxyuridine in single-stranded DNA + NH4(+)</text>
        <dbReference type="Rhea" id="RHEA:50948"/>
        <dbReference type="Rhea" id="RHEA-COMP:12846"/>
        <dbReference type="Rhea" id="RHEA-COMP:12847"/>
        <dbReference type="ChEBI" id="CHEBI:15377"/>
        <dbReference type="ChEBI" id="CHEBI:15378"/>
        <dbReference type="ChEBI" id="CHEBI:28938"/>
        <dbReference type="ChEBI" id="CHEBI:85452"/>
        <dbReference type="ChEBI" id="CHEBI:133902"/>
        <dbReference type="EC" id="3.5.4.38"/>
    </reaction>
</comment>
<dbReference type="AlphaFoldDB" id="A0A2K5I8Y1"/>
<evidence type="ECO:0000256" key="12">
    <source>
        <dbReference type="ARBA" id="ARBA00023118"/>
    </source>
</evidence>
<comment type="subcellular location">
    <subcellularLocation>
        <location evidence="2">Cytoplasm</location>
        <location evidence="2">P-body</location>
    </subcellularLocation>
</comment>
<dbReference type="InterPro" id="IPR002125">
    <property type="entry name" value="CMP_dCMP_dom"/>
</dbReference>
<dbReference type="InterPro" id="IPR016193">
    <property type="entry name" value="Cytidine_deaminase-like"/>
</dbReference>
<keyword evidence="6" id="KW-0399">Innate immunity</keyword>
<keyword evidence="19" id="KW-1185">Reference proteome</keyword>
<dbReference type="PROSITE" id="PS51747">
    <property type="entry name" value="CYT_DCMP_DEAMINASES_2"/>
    <property type="match status" value="1"/>
</dbReference>
<dbReference type="GO" id="GO:1990904">
    <property type="term" value="C:ribonucleoprotein complex"/>
    <property type="evidence" value="ECO:0007669"/>
    <property type="project" value="UniProtKB-UniRule"/>
</dbReference>
<reference evidence="18" key="1">
    <citation type="submission" date="2025-08" db="UniProtKB">
        <authorList>
            <consortium name="Ensembl"/>
        </authorList>
    </citation>
    <scope>IDENTIFICATION</scope>
</reference>
<dbReference type="GO" id="GO:0070383">
    <property type="term" value="P:DNA cytosine deamination"/>
    <property type="evidence" value="ECO:0007669"/>
    <property type="project" value="UniProtKB-UniRule"/>
</dbReference>
<dbReference type="GO" id="GO:0004126">
    <property type="term" value="F:cytidine deaminase activity"/>
    <property type="evidence" value="ECO:0007669"/>
    <property type="project" value="UniProtKB-UniRule"/>
</dbReference>
<feature type="domain" description="CMP/dCMP-type deaminase" evidence="17">
    <location>
        <begin position="22"/>
        <end position="134"/>
    </location>
</feature>
<evidence type="ECO:0000313" key="18">
    <source>
        <dbReference type="Ensembl" id="ENSCANP00000013089.1"/>
    </source>
</evidence>
<feature type="region of interest" description="Disordered" evidence="16">
    <location>
        <begin position="254"/>
        <end position="326"/>
    </location>
</feature>
<dbReference type="EC" id="3.5.4.38" evidence="13"/>
<evidence type="ECO:0000256" key="16">
    <source>
        <dbReference type="SAM" id="MobiDB-lite"/>
    </source>
</evidence>
<accession>A0A2K5I8Y1</accession>
<evidence type="ECO:0000256" key="4">
    <source>
        <dbReference type="ARBA" id="ARBA00020239"/>
    </source>
</evidence>
<evidence type="ECO:0000259" key="17">
    <source>
        <dbReference type="PROSITE" id="PS51747"/>
    </source>
</evidence>
<evidence type="ECO:0000256" key="2">
    <source>
        <dbReference type="ARBA" id="ARBA00004201"/>
    </source>
</evidence>
<sequence>MVEVMLPKRFGYFFNNKPILSHRNTVWLCYEVKTKDPSGPPLDANIFQGQVSFKDKSCKDHPEMRFLHWFRKWRQLHCDQEYEVTWYVSWSPCARCANSVATFLAEDPKVTLTIFVARLYFFWKPDYQEALRNLCQKRGGAHATMKIMNYDEFQHCWNKFVYRPEKPFKPWKNLPKHYTLLHNILGELLRHLMDPGTFTLNFNNEPWVSGQHETYLCYKVERLDNGTWVPMDEHRGFLCNQVTNPATRIQAGLSQSRDTHGQKVLGGTYSPVPAPGLHPVGRETEAGEAHQGFCPDQDGAHSNARTGPKSGCRDGQHLKRSWARPG</sequence>
<dbReference type="GO" id="GO:0005634">
    <property type="term" value="C:nucleus"/>
    <property type="evidence" value="ECO:0007669"/>
    <property type="project" value="UniProtKB-SubCell"/>
</dbReference>
<proteinExistence type="inferred from homology"/>
<evidence type="ECO:0000313" key="19">
    <source>
        <dbReference type="Proteomes" id="UP000233080"/>
    </source>
</evidence>
<evidence type="ECO:0000256" key="8">
    <source>
        <dbReference type="ARBA" id="ARBA00022737"/>
    </source>
</evidence>
<evidence type="ECO:0000256" key="5">
    <source>
        <dbReference type="ARBA" id="ARBA00022490"/>
    </source>
</evidence>